<keyword evidence="4 6" id="KW-0804">Transcription</keyword>
<dbReference type="InterPro" id="IPR011010">
    <property type="entry name" value="DNA_brk_join_enz"/>
</dbReference>
<evidence type="ECO:0000256" key="2">
    <source>
        <dbReference type="ARBA" id="ARBA00023015"/>
    </source>
</evidence>
<feature type="region of interest" description="Disordered" evidence="7">
    <location>
        <begin position="397"/>
        <end position="416"/>
    </location>
</feature>
<organism evidence="9 10">
    <name type="scientific">Catenuloplanes niger</name>
    <dbReference type="NCBI Taxonomy" id="587534"/>
    <lineage>
        <taxon>Bacteria</taxon>
        <taxon>Bacillati</taxon>
        <taxon>Actinomycetota</taxon>
        <taxon>Actinomycetes</taxon>
        <taxon>Micromonosporales</taxon>
        <taxon>Micromonosporaceae</taxon>
        <taxon>Catenuloplanes</taxon>
    </lineage>
</organism>
<dbReference type="RefSeq" id="WP_310428628.1">
    <property type="nucleotide sequence ID" value="NZ_JAVDYC010000001.1"/>
</dbReference>
<proteinExistence type="inferred from homology"/>
<dbReference type="GO" id="GO:0003677">
    <property type="term" value="F:DNA binding"/>
    <property type="evidence" value="ECO:0007669"/>
    <property type="project" value="UniProtKB-UniRule"/>
</dbReference>
<dbReference type="Gene3D" id="1.10.1740.10">
    <property type="match status" value="1"/>
</dbReference>
<evidence type="ECO:0000256" key="5">
    <source>
        <dbReference type="PROSITE-ProRule" id="PRU01248"/>
    </source>
</evidence>
<evidence type="ECO:0000256" key="3">
    <source>
        <dbReference type="ARBA" id="ARBA00023082"/>
    </source>
</evidence>
<dbReference type="NCBIfam" id="TIGR02937">
    <property type="entry name" value="sigma70-ECF"/>
    <property type="match status" value="1"/>
</dbReference>
<dbReference type="SUPFAM" id="SSF88659">
    <property type="entry name" value="Sigma3 and sigma4 domains of RNA polymerase sigma factors"/>
    <property type="match status" value="1"/>
</dbReference>
<gene>
    <name evidence="9" type="ORF">J2S44_008149</name>
</gene>
<feature type="domain" description="Core-binding (CB)" evidence="8">
    <location>
        <begin position="414"/>
        <end position="491"/>
    </location>
</feature>
<dbReference type="InterPro" id="IPR013325">
    <property type="entry name" value="RNA_pol_sigma_r2"/>
</dbReference>
<dbReference type="GO" id="GO:0015074">
    <property type="term" value="P:DNA integration"/>
    <property type="evidence" value="ECO:0007669"/>
    <property type="project" value="InterPro"/>
</dbReference>
<keyword evidence="2 6" id="KW-0805">Transcription regulation</keyword>
<dbReference type="InterPro" id="IPR046531">
    <property type="entry name" value="DUF6596"/>
</dbReference>
<dbReference type="EMBL" id="JAVDYC010000001">
    <property type="protein sequence ID" value="MDR7327899.1"/>
    <property type="molecule type" value="Genomic_DNA"/>
</dbReference>
<sequence length="646" mass="69523">METVEAVWRLESARIVAALTRVVHDVGLAEELAQDALVTALERWPADGVPDNPGAWLMTVAKRRAVDHIRRSQARDRAYAETAARPGDDTADGDERDDVLRLMFVTCHPVLPATARVALTLKLVGGLTTGEIARAYLVTEQTIARRISSAKRTLAAAGVAFALPDGPELAERLDAVLEVIYLIFNEGYTATAGDDLVRADLCRQALRLGRLLAVLAPGESEVHGLVALMEIQASREAARTAPDGTPIPLHEQNRGRWDRLLIQRGFAAMLRARDAGGAPGPYLLQGAIAACHAQARTAEETDWARIASLYATLETLRPTPVVRLNRAVAVGAADGPAAGLALTDALLDNPRLRDYHLLPAVRGDLLARLGRHAAARTELRRAATLTRNRAEAAYLRGRADGLPAEDQDRTPSGGTVRERAAEFLTRHDASTRRSYAQTLDRLRRALGDDTPMTTLTADAITRACVTAWGEAAPATWNRHRATIRSFAAWAGVPGLAAGLERRADTRTVAGPLPTETVAALCADGAHPLRERALWLLLHESGATVTAALGLDVQDLDLDDRSAPGKGVTWRSGTARLLPALIGGRARGPLFLADRRPGPARTPAAAADLCPETGRRRLSYERAEYLCKRATGATLRRFSPGSAARRR</sequence>
<evidence type="ECO:0000256" key="4">
    <source>
        <dbReference type="ARBA" id="ARBA00023163"/>
    </source>
</evidence>
<dbReference type="AlphaFoldDB" id="A0AAE4D0G2"/>
<evidence type="ECO:0000256" key="7">
    <source>
        <dbReference type="SAM" id="MobiDB-lite"/>
    </source>
</evidence>
<comment type="similarity">
    <text evidence="1 6">Belongs to the sigma-70 factor family. ECF subfamily.</text>
</comment>
<keyword evidence="3 6" id="KW-0731">Sigma factor</keyword>
<reference evidence="9 10" key="1">
    <citation type="submission" date="2023-07" db="EMBL/GenBank/DDBJ databases">
        <title>Sequencing the genomes of 1000 actinobacteria strains.</title>
        <authorList>
            <person name="Klenk H.-P."/>
        </authorList>
    </citation>
    <scope>NUCLEOTIDE SEQUENCE [LARGE SCALE GENOMIC DNA]</scope>
    <source>
        <strain evidence="9 10">DSM 44711</strain>
    </source>
</reference>
<evidence type="ECO:0000313" key="9">
    <source>
        <dbReference type="EMBL" id="MDR7327899.1"/>
    </source>
</evidence>
<dbReference type="Pfam" id="PF08281">
    <property type="entry name" value="Sigma70_r4_2"/>
    <property type="match status" value="1"/>
</dbReference>
<accession>A0AAE4D0G2</accession>
<dbReference type="PANTHER" id="PTHR47756">
    <property type="entry name" value="BLL6612 PROTEIN-RELATED"/>
    <property type="match status" value="1"/>
</dbReference>
<dbReference type="InterPro" id="IPR036388">
    <property type="entry name" value="WH-like_DNA-bd_sf"/>
</dbReference>
<evidence type="ECO:0000256" key="1">
    <source>
        <dbReference type="ARBA" id="ARBA00010641"/>
    </source>
</evidence>
<dbReference type="GO" id="GO:0006352">
    <property type="term" value="P:DNA-templated transcription initiation"/>
    <property type="evidence" value="ECO:0007669"/>
    <property type="project" value="InterPro"/>
</dbReference>
<dbReference type="Pfam" id="PF04542">
    <property type="entry name" value="Sigma70_r2"/>
    <property type="match status" value="1"/>
</dbReference>
<dbReference type="Pfam" id="PF20239">
    <property type="entry name" value="DUF6596"/>
    <property type="match status" value="1"/>
</dbReference>
<dbReference type="PANTHER" id="PTHR47756:SF1">
    <property type="entry name" value="BLL0085 PROTEIN"/>
    <property type="match status" value="1"/>
</dbReference>
<dbReference type="Gene3D" id="1.10.10.10">
    <property type="entry name" value="Winged helix-like DNA-binding domain superfamily/Winged helix DNA-binding domain"/>
    <property type="match status" value="1"/>
</dbReference>
<keyword evidence="5 6" id="KW-0238">DNA-binding</keyword>
<dbReference type="Proteomes" id="UP001183629">
    <property type="component" value="Unassembled WGS sequence"/>
</dbReference>
<protein>
    <recommendedName>
        <fullName evidence="6">RNA polymerase sigma factor</fullName>
    </recommendedName>
</protein>
<dbReference type="SUPFAM" id="SSF56349">
    <property type="entry name" value="DNA breaking-rejoining enzymes"/>
    <property type="match status" value="1"/>
</dbReference>
<dbReference type="InterPro" id="IPR044068">
    <property type="entry name" value="CB"/>
</dbReference>
<dbReference type="InterPro" id="IPR000838">
    <property type="entry name" value="RNA_pol_sigma70_ECF_CS"/>
</dbReference>
<evidence type="ECO:0000259" key="8">
    <source>
        <dbReference type="PROSITE" id="PS51900"/>
    </source>
</evidence>
<keyword evidence="10" id="KW-1185">Reference proteome</keyword>
<evidence type="ECO:0000256" key="6">
    <source>
        <dbReference type="RuleBase" id="RU000716"/>
    </source>
</evidence>
<dbReference type="InterPro" id="IPR013249">
    <property type="entry name" value="RNA_pol_sigma70_r4_t2"/>
</dbReference>
<name>A0AAE4D0G2_9ACTN</name>
<dbReference type="InterPro" id="IPR013324">
    <property type="entry name" value="RNA_pol_sigma_r3/r4-like"/>
</dbReference>
<dbReference type="InterPro" id="IPR014284">
    <property type="entry name" value="RNA_pol_sigma-70_dom"/>
</dbReference>
<dbReference type="Pfam" id="PF02899">
    <property type="entry name" value="Phage_int_SAM_1"/>
    <property type="match status" value="1"/>
</dbReference>
<dbReference type="PROSITE" id="PS51900">
    <property type="entry name" value="CB"/>
    <property type="match status" value="1"/>
</dbReference>
<dbReference type="InterPro" id="IPR007627">
    <property type="entry name" value="RNA_pol_sigma70_r2"/>
</dbReference>
<dbReference type="GO" id="GO:0016987">
    <property type="term" value="F:sigma factor activity"/>
    <property type="evidence" value="ECO:0007669"/>
    <property type="project" value="UniProtKB-KW"/>
</dbReference>
<comment type="caution">
    <text evidence="9">The sequence shown here is derived from an EMBL/GenBank/DDBJ whole genome shotgun (WGS) entry which is preliminary data.</text>
</comment>
<dbReference type="SUPFAM" id="SSF88946">
    <property type="entry name" value="Sigma2 domain of RNA polymerase sigma factors"/>
    <property type="match status" value="1"/>
</dbReference>
<evidence type="ECO:0000313" key="10">
    <source>
        <dbReference type="Proteomes" id="UP001183629"/>
    </source>
</evidence>
<dbReference type="InterPro" id="IPR004107">
    <property type="entry name" value="Integrase_SAM-like_N"/>
</dbReference>
<dbReference type="GO" id="GO:0006950">
    <property type="term" value="P:response to stress"/>
    <property type="evidence" value="ECO:0007669"/>
    <property type="project" value="UniProtKB-ARBA"/>
</dbReference>
<dbReference type="PROSITE" id="PS01063">
    <property type="entry name" value="SIGMA70_ECF"/>
    <property type="match status" value="1"/>
</dbReference>